<accession>A0A1B1AHU1</accession>
<dbReference type="InParanoid" id="A0A1B1AHU1"/>
<dbReference type="AlphaFoldDB" id="A0A1B1AHU1"/>
<dbReference type="Proteomes" id="UP000092498">
    <property type="component" value="Chromosome"/>
</dbReference>
<gene>
    <name evidence="1" type="ORF">ATE48_09445</name>
</gene>
<dbReference type="RefSeq" id="WP_066770594.1">
    <property type="nucleotide sequence ID" value="NZ_CP013244.1"/>
</dbReference>
<reference evidence="1 2" key="1">
    <citation type="submission" date="2015-11" db="EMBL/GenBank/DDBJ databases">
        <title>Whole-Genome Sequence of Candidatus Oderbacter manganicum from the National Park Lower Oder Valley, Germany.</title>
        <authorList>
            <person name="Braun B."/>
            <person name="Liere K."/>
            <person name="Szewzyk U."/>
        </authorList>
    </citation>
    <scope>NUCLEOTIDE SEQUENCE [LARGE SCALE GENOMIC DNA]</scope>
    <source>
        <strain evidence="1 2">OTSz_A_272</strain>
    </source>
</reference>
<organism evidence="1 2">
    <name type="scientific">Candidatus Viadribacter manganicus</name>
    <dbReference type="NCBI Taxonomy" id="1759059"/>
    <lineage>
        <taxon>Bacteria</taxon>
        <taxon>Pseudomonadati</taxon>
        <taxon>Pseudomonadota</taxon>
        <taxon>Alphaproteobacteria</taxon>
        <taxon>Hyphomonadales</taxon>
        <taxon>Hyphomonadaceae</taxon>
        <taxon>Candidatus Viadribacter</taxon>
    </lineage>
</organism>
<name>A0A1B1AHU1_9PROT</name>
<dbReference type="KEGG" id="cbot:ATE48_09445"/>
<dbReference type="OrthoDB" id="6713547at2"/>
<protein>
    <submittedName>
        <fullName evidence="1">Uncharacterized protein</fullName>
    </submittedName>
</protein>
<sequence>MTAQAAIVAISQAAPQLTSALSQDQLDEVLRLWADVSQPISEADVRILLTMLPADGDLAFEVNWTLLHAIERSLCWPLWDALSDENDWHRRLKLLLANAGIHSPA</sequence>
<dbReference type="EMBL" id="CP013244">
    <property type="protein sequence ID" value="ANP46128.1"/>
    <property type="molecule type" value="Genomic_DNA"/>
</dbReference>
<evidence type="ECO:0000313" key="2">
    <source>
        <dbReference type="Proteomes" id="UP000092498"/>
    </source>
</evidence>
<evidence type="ECO:0000313" key="1">
    <source>
        <dbReference type="EMBL" id="ANP46128.1"/>
    </source>
</evidence>
<keyword evidence="2" id="KW-1185">Reference proteome</keyword>
<dbReference type="STRING" id="1759059.ATE48_09445"/>
<proteinExistence type="predicted"/>